<evidence type="ECO:0000256" key="1">
    <source>
        <dbReference type="ARBA" id="ARBA00022729"/>
    </source>
</evidence>
<protein>
    <submittedName>
        <fullName evidence="3">Extracellular solute-binding protein</fullName>
    </submittedName>
</protein>
<dbReference type="EMBL" id="JANCLU010000007">
    <property type="protein sequence ID" value="MCP8938753.1"/>
    <property type="molecule type" value="Genomic_DNA"/>
</dbReference>
<dbReference type="PANTHER" id="PTHR30006">
    <property type="entry name" value="THIAMINE-BINDING PERIPLASMIC PROTEIN-RELATED"/>
    <property type="match status" value="1"/>
</dbReference>
<proteinExistence type="predicted"/>
<organism evidence="3 4">
    <name type="scientific">Alsobacter ponti</name>
    <dbReference type="NCBI Taxonomy" id="2962936"/>
    <lineage>
        <taxon>Bacteria</taxon>
        <taxon>Pseudomonadati</taxon>
        <taxon>Pseudomonadota</taxon>
        <taxon>Alphaproteobacteria</taxon>
        <taxon>Hyphomicrobiales</taxon>
        <taxon>Alsobacteraceae</taxon>
        <taxon>Alsobacter</taxon>
    </lineage>
</organism>
<sequence length="359" mass="40931">MRFKALMACLGAVASAFAAGQATGQTLSQADEAKLYEAARKEGQIVWYEAAPIEPMQELVNRFSKKYPGIEVQLLRITGPQQYQRFMQETEAGQHIADLLLLSDQPLTRDLAERGHLAKWRVPTHDRVPEPFRIGEFAYAPYTTDIAIVYNTNKVSEEEAKILASSWKGVLDPRFKGRFAIVKRKCGSCYAPIHMFLDEKFKAEYGEPFLRAVAAQKPLIYSDNPIALDRIVAGERDFVFWLWEAIAVTKWQQGAPIRWVRPTPTPEWGNSWQAVSAHAPHPNAARLMQNWLMSEEGAIALQAAYGSSTVLTGVQDSRPVTKEPWHKPIAQRYDMDWDRWEKNYESDMTLWQKIQDTSR</sequence>
<dbReference type="RefSeq" id="WP_254740976.1">
    <property type="nucleotide sequence ID" value="NZ_JANCLU010000007.1"/>
</dbReference>
<name>A0ABT1LCY2_9HYPH</name>
<dbReference type="Gene3D" id="3.40.190.10">
    <property type="entry name" value="Periplasmic binding protein-like II"/>
    <property type="match status" value="2"/>
</dbReference>
<evidence type="ECO:0000256" key="2">
    <source>
        <dbReference type="SAM" id="SignalP"/>
    </source>
</evidence>
<evidence type="ECO:0000313" key="3">
    <source>
        <dbReference type="EMBL" id="MCP8938753.1"/>
    </source>
</evidence>
<feature type="chain" id="PRO_5046860826" evidence="2">
    <location>
        <begin position="19"/>
        <end position="359"/>
    </location>
</feature>
<feature type="signal peptide" evidence="2">
    <location>
        <begin position="1"/>
        <end position="18"/>
    </location>
</feature>
<dbReference type="Pfam" id="PF13531">
    <property type="entry name" value="SBP_bac_11"/>
    <property type="match status" value="1"/>
</dbReference>
<keyword evidence="1 2" id="KW-0732">Signal</keyword>
<reference evidence="3 4" key="1">
    <citation type="submission" date="2022-07" db="EMBL/GenBank/DDBJ databases">
        <authorList>
            <person name="Li W.-J."/>
            <person name="Deng Q.-Q."/>
        </authorList>
    </citation>
    <scope>NUCLEOTIDE SEQUENCE [LARGE SCALE GENOMIC DNA]</scope>
    <source>
        <strain evidence="3 4">SYSU M60028</strain>
    </source>
</reference>
<dbReference type="PANTHER" id="PTHR30006:SF25">
    <property type="entry name" value="PHOSPHOGLYCERATE TRANSPORT REGULATORY PROTEIN PGTC"/>
    <property type="match status" value="1"/>
</dbReference>
<dbReference type="SUPFAM" id="SSF53850">
    <property type="entry name" value="Periplasmic binding protein-like II"/>
    <property type="match status" value="1"/>
</dbReference>
<gene>
    <name evidence="3" type="ORF">NK718_09530</name>
</gene>
<keyword evidence="4" id="KW-1185">Reference proteome</keyword>
<accession>A0ABT1LCY2</accession>
<evidence type="ECO:0000313" key="4">
    <source>
        <dbReference type="Proteomes" id="UP001205890"/>
    </source>
</evidence>
<comment type="caution">
    <text evidence="3">The sequence shown here is derived from an EMBL/GenBank/DDBJ whole genome shotgun (WGS) entry which is preliminary data.</text>
</comment>
<dbReference type="Proteomes" id="UP001205890">
    <property type="component" value="Unassembled WGS sequence"/>
</dbReference>